<evidence type="ECO:0000256" key="3">
    <source>
        <dbReference type="ARBA" id="ARBA00023015"/>
    </source>
</evidence>
<dbReference type="AlphaFoldDB" id="A0AA38X8F4"/>
<dbReference type="Proteomes" id="UP001172673">
    <property type="component" value="Unassembled WGS sequence"/>
</dbReference>
<dbReference type="EMBL" id="JAPDRK010000010">
    <property type="protein sequence ID" value="KAJ9608506.1"/>
    <property type="molecule type" value="Genomic_DNA"/>
</dbReference>
<evidence type="ECO:0000256" key="5">
    <source>
        <dbReference type="ARBA" id="ARBA00023242"/>
    </source>
</evidence>
<dbReference type="GO" id="GO:0000981">
    <property type="term" value="F:DNA-binding transcription factor activity, RNA polymerase II-specific"/>
    <property type="evidence" value="ECO:0007669"/>
    <property type="project" value="InterPro"/>
</dbReference>
<evidence type="ECO:0000313" key="9">
    <source>
        <dbReference type="Proteomes" id="UP001172673"/>
    </source>
</evidence>
<keyword evidence="4" id="KW-0804">Transcription</keyword>
<comment type="caution">
    <text evidence="8">The sequence shown here is derived from an EMBL/GenBank/DDBJ whole genome shotgun (WGS) entry which is preliminary data.</text>
</comment>
<proteinExistence type="predicted"/>
<name>A0AA38X8F4_9EURO</name>
<evidence type="ECO:0000256" key="2">
    <source>
        <dbReference type="ARBA" id="ARBA00022723"/>
    </source>
</evidence>
<evidence type="ECO:0000256" key="4">
    <source>
        <dbReference type="ARBA" id="ARBA00023163"/>
    </source>
</evidence>
<comment type="subcellular location">
    <subcellularLocation>
        <location evidence="1">Nucleus</location>
    </subcellularLocation>
</comment>
<feature type="domain" description="Xylanolytic transcriptional activator regulatory" evidence="7">
    <location>
        <begin position="20"/>
        <end position="162"/>
    </location>
</feature>
<dbReference type="GO" id="GO:0006351">
    <property type="term" value="P:DNA-templated transcription"/>
    <property type="evidence" value="ECO:0007669"/>
    <property type="project" value="InterPro"/>
</dbReference>
<keyword evidence="3" id="KW-0805">Transcription regulation</keyword>
<dbReference type="GO" id="GO:0005634">
    <property type="term" value="C:nucleus"/>
    <property type="evidence" value="ECO:0007669"/>
    <property type="project" value="UniProtKB-SubCell"/>
</dbReference>
<dbReference type="GO" id="GO:0008270">
    <property type="term" value="F:zinc ion binding"/>
    <property type="evidence" value="ECO:0007669"/>
    <property type="project" value="InterPro"/>
</dbReference>
<protein>
    <recommendedName>
        <fullName evidence="7">Xylanolytic transcriptional activator regulatory domain-containing protein</fullName>
    </recommendedName>
</protein>
<accession>A0AA38X8F4</accession>
<dbReference type="PANTHER" id="PTHR47338:SF6">
    <property type="entry name" value="ZN(II)2CYS6 TRANSCRIPTION FACTOR (EUROFUNG)"/>
    <property type="match status" value="1"/>
</dbReference>
<keyword evidence="5" id="KW-0539">Nucleus</keyword>
<dbReference type="CDD" id="cd12148">
    <property type="entry name" value="fungal_TF_MHR"/>
    <property type="match status" value="1"/>
</dbReference>
<evidence type="ECO:0000259" key="7">
    <source>
        <dbReference type="Pfam" id="PF04082"/>
    </source>
</evidence>
<dbReference type="PANTHER" id="PTHR47338">
    <property type="entry name" value="ZN(II)2CYS6 TRANSCRIPTION FACTOR (EUROFUNG)-RELATED"/>
    <property type="match status" value="1"/>
</dbReference>
<evidence type="ECO:0000256" key="6">
    <source>
        <dbReference type="SAM" id="MobiDB-lite"/>
    </source>
</evidence>
<dbReference type="InterPro" id="IPR007219">
    <property type="entry name" value="XnlR_reg_dom"/>
</dbReference>
<evidence type="ECO:0000256" key="1">
    <source>
        <dbReference type="ARBA" id="ARBA00004123"/>
    </source>
</evidence>
<organism evidence="8 9">
    <name type="scientific">Cladophialophora chaetospira</name>
    <dbReference type="NCBI Taxonomy" id="386627"/>
    <lineage>
        <taxon>Eukaryota</taxon>
        <taxon>Fungi</taxon>
        <taxon>Dikarya</taxon>
        <taxon>Ascomycota</taxon>
        <taxon>Pezizomycotina</taxon>
        <taxon>Eurotiomycetes</taxon>
        <taxon>Chaetothyriomycetidae</taxon>
        <taxon>Chaetothyriales</taxon>
        <taxon>Herpotrichiellaceae</taxon>
        <taxon>Cladophialophora</taxon>
    </lineage>
</organism>
<keyword evidence="2" id="KW-0479">Metal-binding</keyword>
<reference evidence="8" key="1">
    <citation type="submission" date="2022-10" db="EMBL/GenBank/DDBJ databases">
        <title>Culturing micro-colonial fungi from biological soil crusts in the Mojave desert and describing Neophaeococcomyces mojavensis, and introducing the new genera and species Taxawa tesnikishii.</title>
        <authorList>
            <person name="Kurbessoian T."/>
            <person name="Stajich J.E."/>
        </authorList>
    </citation>
    <scope>NUCLEOTIDE SEQUENCE</scope>
    <source>
        <strain evidence="8">TK_41</strain>
    </source>
</reference>
<dbReference type="InterPro" id="IPR050815">
    <property type="entry name" value="TF_fung"/>
</dbReference>
<evidence type="ECO:0000313" key="8">
    <source>
        <dbReference type="EMBL" id="KAJ9608506.1"/>
    </source>
</evidence>
<dbReference type="Pfam" id="PF04082">
    <property type="entry name" value="Fungal_trans"/>
    <property type="match status" value="1"/>
</dbReference>
<gene>
    <name evidence="8" type="ORF">H2200_007494</name>
</gene>
<dbReference type="GO" id="GO:0003677">
    <property type="term" value="F:DNA binding"/>
    <property type="evidence" value="ECO:0007669"/>
    <property type="project" value="InterPro"/>
</dbReference>
<sequence length="616" mass="68876">MRKDSPYLGISESLMYTLVDVYFENAYNASLLLHKGRFLESLMAGTVEAHLILSVCAYAANFYRDHNDEAPLRDHGFMIEWAKRAGSLVFKDAETLCEENIVTFCILATFWYAQGSWRLSYLHKANACNLLHIAGLSFVKHHAQGSLDSEIQRRRFWACYLMQCALMENPALFEPIANISELPLPSAEADFDAGVARGPLNPPVTLENGRSGACIYAELIRGFKLWCTIFALVKLPESNVGDRFTKIYALDDALAEWWSAVQPDYKLTTATLRNMSVHQLPHALLVNVVYHQSMCALHASVVPLFSWTPSDNSWASARQASAQKTYEHAAAVSDLIAATLAAQPKLAMTHSFLAYAAYSGCAVQLPFTWSSNPIIKGKATTNVSSNMKMIQSMAPYWKFAALVQKQLGCLYRIHQRRSVDLEDEPKNIDINKLVGFKINAADARTSILGFTEILRSKDHGYVNPGEENNDLGIREENSQSIPRPSEVALTDQGTANELPRNTNTDMTDAMEIGRRQTNTMSLGSVLLQPAEPLDLPSGQIDYDHQTQLQVPPSDFSNEPSQPGFEQQPYDVWPPFFHPTMLDLLPDLEMRNLPQVDMGSTDLDFFGPENWFMSTNP</sequence>
<feature type="region of interest" description="Disordered" evidence="6">
    <location>
        <begin position="466"/>
        <end position="485"/>
    </location>
</feature>
<keyword evidence="9" id="KW-1185">Reference proteome</keyword>